<accession>A0A9W8HMD4</accession>
<protein>
    <recommendedName>
        <fullName evidence="1">Myb-like domain-containing protein</fullName>
    </recommendedName>
</protein>
<dbReference type="Gene3D" id="1.10.10.60">
    <property type="entry name" value="Homeodomain-like"/>
    <property type="match status" value="1"/>
</dbReference>
<organism evidence="2 3">
    <name type="scientific">Coemansia javaensis</name>
    <dbReference type="NCBI Taxonomy" id="2761396"/>
    <lineage>
        <taxon>Eukaryota</taxon>
        <taxon>Fungi</taxon>
        <taxon>Fungi incertae sedis</taxon>
        <taxon>Zoopagomycota</taxon>
        <taxon>Kickxellomycotina</taxon>
        <taxon>Kickxellomycetes</taxon>
        <taxon>Kickxellales</taxon>
        <taxon>Kickxellaceae</taxon>
        <taxon>Coemansia</taxon>
    </lineage>
</organism>
<evidence type="ECO:0000313" key="3">
    <source>
        <dbReference type="Proteomes" id="UP001140217"/>
    </source>
</evidence>
<evidence type="ECO:0000259" key="1">
    <source>
        <dbReference type="PROSITE" id="PS50090"/>
    </source>
</evidence>
<keyword evidence="3" id="KW-1185">Reference proteome</keyword>
<gene>
    <name evidence="2" type="ORF">H4R18_000815</name>
</gene>
<dbReference type="Proteomes" id="UP001140217">
    <property type="component" value="Unassembled WGS sequence"/>
</dbReference>
<dbReference type="EMBL" id="JANBUL010000018">
    <property type="protein sequence ID" value="KAJ2784890.1"/>
    <property type="molecule type" value="Genomic_DNA"/>
</dbReference>
<feature type="domain" description="Myb-like" evidence="1">
    <location>
        <begin position="42"/>
        <end position="89"/>
    </location>
</feature>
<dbReference type="SUPFAM" id="SSF46689">
    <property type="entry name" value="Homeodomain-like"/>
    <property type="match status" value="1"/>
</dbReference>
<dbReference type="OrthoDB" id="39591at2759"/>
<dbReference type="Pfam" id="PF00249">
    <property type="entry name" value="Myb_DNA-binding"/>
    <property type="match status" value="1"/>
</dbReference>
<dbReference type="AlphaFoldDB" id="A0A9W8HMD4"/>
<name>A0A9W8HMD4_9FUNG</name>
<dbReference type="CDD" id="cd00167">
    <property type="entry name" value="SANT"/>
    <property type="match status" value="1"/>
</dbReference>
<evidence type="ECO:0000313" key="2">
    <source>
        <dbReference type="EMBL" id="KAJ2784890.1"/>
    </source>
</evidence>
<dbReference type="InterPro" id="IPR001005">
    <property type="entry name" value="SANT/Myb"/>
</dbReference>
<proteinExistence type="predicted"/>
<dbReference type="SMART" id="SM00717">
    <property type="entry name" value="SANT"/>
    <property type="match status" value="1"/>
</dbReference>
<comment type="caution">
    <text evidence="2">The sequence shown here is derived from an EMBL/GenBank/DDBJ whole genome shotgun (WGS) entry which is preliminary data.</text>
</comment>
<reference evidence="2" key="1">
    <citation type="submission" date="2022-07" db="EMBL/GenBank/DDBJ databases">
        <title>Phylogenomic reconstructions and comparative analyses of Kickxellomycotina fungi.</title>
        <authorList>
            <person name="Reynolds N.K."/>
            <person name="Stajich J.E."/>
            <person name="Barry K."/>
            <person name="Grigoriev I.V."/>
            <person name="Crous P."/>
            <person name="Smith M.E."/>
        </authorList>
    </citation>
    <scope>NUCLEOTIDE SEQUENCE</scope>
    <source>
        <strain evidence="2">NBRC 105414</strain>
    </source>
</reference>
<dbReference type="PROSITE" id="PS50090">
    <property type="entry name" value="MYB_LIKE"/>
    <property type="match status" value="1"/>
</dbReference>
<dbReference type="InterPro" id="IPR009057">
    <property type="entry name" value="Homeodomain-like_sf"/>
</dbReference>
<sequence>MEAADKDQIARDILSGATTVAEIARRLDVPIRPVAMVVDKFQSRMYSSVWTDQETEQLLEYTRTHDPPYNWKAFSALLGTKSPRQCKAKCTEIKRKGAIPDKPEN</sequence>